<dbReference type="AlphaFoldDB" id="A0AAV5RE26"/>
<evidence type="ECO:0000256" key="1">
    <source>
        <dbReference type="SAM" id="MobiDB-lite"/>
    </source>
</evidence>
<name>A0AAV5RE26_PICKL</name>
<dbReference type="Pfam" id="PF17241">
    <property type="entry name" value="Retrotran_gag_4"/>
    <property type="match status" value="1"/>
</dbReference>
<dbReference type="Proteomes" id="UP001378960">
    <property type="component" value="Unassembled WGS sequence"/>
</dbReference>
<evidence type="ECO:0000313" key="3">
    <source>
        <dbReference type="Proteomes" id="UP001378960"/>
    </source>
</evidence>
<evidence type="ECO:0000313" key="2">
    <source>
        <dbReference type="EMBL" id="GMM48973.1"/>
    </source>
</evidence>
<gene>
    <name evidence="2" type="ORF">DAPK24_055710</name>
</gene>
<feature type="compositionally biased region" description="Basic residues" evidence="1">
    <location>
        <begin position="264"/>
        <end position="275"/>
    </location>
</feature>
<dbReference type="InterPro" id="IPR035179">
    <property type="entry name" value="DUF5314"/>
</dbReference>
<accession>A0AAV5RE26</accession>
<keyword evidence="3" id="KW-1185">Reference proteome</keyword>
<reference evidence="2 3" key="1">
    <citation type="journal article" date="2023" name="Elife">
        <title>Identification of key yeast species and microbe-microbe interactions impacting larval growth of Drosophila in the wild.</title>
        <authorList>
            <person name="Mure A."/>
            <person name="Sugiura Y."/>
            <person name="Maeda R."/>
            <person name="Honda K."/>
            <person name="Sakurai N."/>
            <person name="Takahashi Y."/>
            <person name="Watada M."/>
            <person name="Katoh T."/>
            <person name="Gotoh A."/>
            <person name="Gotoh Y."/>
            <person name="Taniguchi I."/>
            <person name="Nakamura K."/>
            <person name="Hayashi T."/>
            <person name="Katayama T."/>
            <person name="Uemura T."/>
            <person name="Hattori Y."/>
        </authorList>
    </citation>
    <scope>NUCLEOTIDE SEQUENCE [LARGE SCALE GENOMIC DNA]</scope>
    <source>
        <strain evidence="2 3">PK-24</strain>
    </source>
</reference>
<feature type="compositionally biased region" description="Basic and acidic residues" evidence="1">
    <location>
        <begin position="252"/>
        <end position="263"/>
    </location>
</feature>
<dbReference type="EMBL" id="BTGB01000009">
    <property type="protein sequence ID" value="GMM48973.1"/>
    <property type="molecule type" value="Genomic_DNA"/>
</dbReference>
<sequence>MNDNNGIIEKVNELKIHNTPKVIIEENEIKRRTFRVSMLTELEDFYKWIHAFKTTIPELDIPEYLSQSFKLNAGLINEDDIIINEMDDQVMKWFIESTISKEFKEFINKDDNDSIILVKRICEKLKVRTSDESINDFVNNEIKLNNKDNITKFIQNLEILRYSLMITNSQINQEKICDDIINNNKLLSGIKDLWSIKEGYNKKVVEFIKLVKKVDLDAVNEGFIENEESEDEELENPTSFCACSDHMGGSIGHDHSHSDEHEHHHEHHHEHRHSH</sequence>
<protein>
    <submittedName>
        <fullName evidence="2">Uncharacterized protein</fullName>
    </submittedName>
</protein>
<feature type="region of interest" description="Disordered" evidence="1">
    <location>
        <begin position="251"/>
        <end position="275"/>
    </location>
</feature>
<comment type="caution">
    <text evidence="2">The sequence shown here is derived from an EMBL/GenBank/DDBJ whole genome shotgun (WGS) entry which is preliminary data.</text>
</comment>
<proteinExistence type="predicted"/>
<organism evidence="2 3">
    <name type="scientific">Pichia kluyveri</name>
    <name type="common">Yeast</name>
    <dbReference type="NCBI Taxonomy" id="36015"/>
    <lineage>
        <taxon>Eukaryota</taxon>
        <taxon>Fungi</taxon>
        <taxon>Dikarya</taxon>
        <taxon>Ascomycota</taxon>
        <taxon>Saccharomycotina</taxon>
        <taxon>Pichiomycetes</taxon>
        <taxon>Pichiales</taxon>
        <taxon>Pichiaceae</taxon>
        <taxon>Pichia</taxon>
    </lineage>
</organism>